<dbReference type="AlphaFoldDB" id="A0A4S8NML6"/>
<evidence type="ECO:0000313" key="4">
    <source>
        <dbReference type="Proteomes" id="UP000307087"/>
    </source>
</evidence>
<dbReference type="Gene3D" id="1.50.10.20">
    <property type="match status" value="1"/>
</dbReference>
<evidence type="ECO:0000259" key="2">
    <source>
        <dbReference type="Pfam" id="PF13243"/>
    </source>
</evidence>
<keyword evidence="4" id="KW-1185">Reference proteome</keyword>
<proteinExistence type="predicted"/>
<feature type="signal peptide" evidence="1">
    <location>
        <begin position="1"/>
        <end position="26"/>
    </location>
</feature>
<dbReference type="RefSeq" id="WP_136561760.1">
    <property type="nucleotide sequence ID" value="NZ_BAABLS010000001.1"/>
</dbReference>
<comment type="caution">
    <text evidence="3">The sequence shown here is derived from an EMBL/GenBank/DDBJ whole genome shotgun (WGS) entry which is preliminary data.</text>
</comment>
<evidence type="ECO:0000256" key="1">
    <source>
        <dbReference type="SAM" id="SignalP"/>
    </source>
</evidence>
<sequence length="517" mass="51712">MSSINLRRLGAVVAGGAVVASGLVAAGPTGSAHALVLNAPTVAAVDWLEAQLTEDDVFGTEASNVTATIDFGVGLARSGADGDVLARIVDGVDGALATYVGSSGDLAKSARVAKAAAFYALAGESLTRGEIDLQDRLETVVGDDGGLDNDWGGDDYFNQSAAVLALDAVGSEETNAATEFLLAGQCATDGGWGYLDTFTDPGNPACVADADTTAVALLGLVSQNDDEDVAAAIAEGVAYLEGQQAADGSFGETFFTPFNTNSTGLAGWALSEAGTTESAADAAEAAAVWVRRHQLTGLACDGAAVAEAGMLSYSDQALTDELGSGVTDRARAISATAQAFPVLLLAPAATGDVTIKAPRWVKAGTSVTVRAAGLAPGERDCVVLAGGNGAAVGDADGNGSASIAVPPTTRNYKAALRTVGGANLTTPVTALAPKVLTVLRGTSRVAAGGQQAVRITGLVPGEKATIRYGKVVVGTGVANANGAFRVTFAVGRAKGTKTVTGRGLFNTRRGAVTFRVV</sequence>
<dbReference type="SUPFAM" id="SSF48239">
    <property type="entry name" value="Terpenoid cyclases/Protein prenyltransferases"/>
    <property type="match status" value="1"/>
</dbReference>
<protein>
    <recommendedName>
        <fullName evidence="2">Squalene cyclase C-terminal domain-containing protein</fullName>
    </recommendedName>
</protein>
<dbReference type="Pfam" id="PF13243">
    <property type="entry name" value="SQHop_cyclase_C"/>
    <property type="match status" value="1"/>
</dbReference>
<dbReference type="InterPro" id="IPR032696">
    <property type="entry name" value="SQ_cyclase_C"/>
</dbReference>
<dbReference type="OrthoDB" id="4842970at2"/>
<dbReference type="InterPro" id="IPR008930">
    <property type="entry name" value="Terpenoid_cyclase/PrenylTrfase"/>
</dbReference>
<keyword evidence="1" id="KW-0732">Signal</keyword>
<dbReference type="EMBL" id="STGW01000002">
    <property type="protein sequence ID" value="THV17825.1"/>
    <property type="molecule type" value="Genomic_DNA"/>
</dbReference>
<dbReference type="Proteomes" id="UP000307087">
    <property type="component" value="Unassembled WGS sequence"/>
</dbReference>
<accession>A0A4S8NML6</accession>
<feature type="chain" id="PRO_5039443162" description="Squalene cyclase C-terminal domain-containing protein" evidence="1">
    <location>
        <begin position="27"/>
        <end position="517"/>
    </location>
</feature>
<reference evidence="3 4" key="1">
    <citation type="journal article" date="2009" name="Int. J. Syst. Evol. Microbiol.">
        <title>Nocardioides caeni sp. nov., isolated from wastewater.</title>
        <authorList>
            <person name="Yoon J.H."/>
            <person name="Kang S.J."/>
            <person name="Park S."/>
            <person name="Kim W."/>
            <person name="Oh T.K."/>
        </authorList>
    </citation>
    <scope>NUCLEOTIDE SEQUENCE [LARGE SCALE GENOMIC DNA]</scope>
    <source>
        <strain evidence="3 4">DSM 23134</strain>
    </source>
</reference>
<evidence type="ECO:0000313" key="3">
    <source>
        <dbReference type="EMBL" id="THV17825.1"/>
    </source>
</evidence>
<gene>
    <name evidence="3" type="ORF">E9934_05005</name>
</gene>
<feature type="domain" description="Squalene cyclase C-terminal" evidence="2">
    <location>
        <begin position="149"/>
        <end position="256"/>
    </location>
</feature>
<organism evidence="3 4">
    <name type="scientific">Nocardioides caeni</name>
    <dbReference type="NCBI Taxonomy" id="574700"/>
    <lineage>
        <taxon>Bacteria</taxon>
        <taxon>Bacillati</taxon>
        <taxon>Actinomycetota</taxon>
        <taxon>Actinomycetes</taxon>
        <taxon>Propionibacteriales</taxon>
        <taxon>Nocardioidaceae</taxon>
        <taxon>Nocardioides</taxon>
    </lineage>
</organism>
<name>A0A4S8NML6_9ACTN</name>